<protein>
    <recommendedName>
        <fullName evidence="2">F-box and FNIP repeat-containing protein</fullName>
    </recommendedName>
</protein>
<name>A0A3G4ZYA8_9VIRU</name>
<dbReference type="Pfam" id="PF05725">
    <property type="entry name" value="FNIP"/>
    <property type="match status" value="4"/>
</dbReference>
<organism evidence="1">
    <name type="scientific">Gaeavirus sp</name>
    <dbReference type="NCBI Taxonomy" id="2487767"/>
    <lineage>
        <taxon>Viruses</taxon>
        <taxon>Varidnaviria</taxon>
        <taxon>Bamfordvirae</taxon>
        <taxon>Nucleocytoviricota</taxon>
        <taxon>Megaviricetes</taxon>
        <taxon>Imitervirales</taxon>
        <taxon>Mimiviridae</taxon>
        <taxon>Klosneuvirinae</taxon>
    </lineage>
</organism>
<evidence type="ECO:0008006" key="2">
    <source>
        <dbReference type="Google" id="ProtNLM"/>
    </source>
</evidence>
<sequence>MSNEGLDDIEQFYNDDNTVLSFSNMFNQSLRDAIFPDTLHTIIFGKFYSQSLSNVIFPASLKTIIYNDYKIKTSDEGYMCYMEYHCRLSLDKITLSMNLNAIDFDEEFNKCISNINFLPSIQIIFFGMCFNLSLDYTKLPPNLQIIIFGSDFNQSLDRTIFPDSLQFISFGYSFNQSLNKVHLPKSLHTITFGNNFNKPIDNLPCSIETLLFYKVQMNVTNLPFSIRHIKIIENINTSIKKLKIPYGCIIVDEHDRVVEIDDNQDHKTFITDTKFLNATFEDYEEYHNGANEF</sequence>
<evidence type="ECO:0000313" key="1">
    <source>
        <dbReference type="EMBL" id="AYV79907.1"/>
    </source>
</evidence>
<dbReference type="EMBL" id="MK072199">
    <property type="protein sequence ID" value="AYV79907.1"/>
    <property type="molecule type" value="Genomic_DNA"/>
</dbReference>
<accession>A0A3G4ZYA8</accession>
<reference evidence="1" key="1">
    <citation type="submission" date="2018-10" db="EMBL/GenBank/DDBJ databases">
        <title>Hidden diversity of soil giant viruses.</title>
        <authorList>
            <person name="Schulz F."/>
            <person name="Alteio L."/>
            <person name="Goudeau D."/>
            <person name="Ryan E.M."/>
            <person name="Malmstrom R.R."/>
            <person name="Blanchard J."/>
            <person name="Woyke T."/>
        </authorList>
    </citation>
    <scope>NUCLEOTIDE SEQUENCE</scope>
    <source>
        <strain evidence="1">GAV1</strain>
    </source>
</reference>
<proteinExistence type="predicted"/>
<dbReference type="PANTHER" id="PTHR32134:SF169">
    <property type="entry name" value="FNIP REPEAT-CONTAINING PROTEIN-RELATED"/>
    <property type="match status" value="1"/>
</dbReference>
<gene>
    <name evidence="1" type="ORF">Gaeavirus1_44</name>
</gene>
<dbReference type="InterPro" id="IPR008615">
    <property type="entry name" value="FNIP"/>
</dbReference>
<dbReference type="InterPro" id="IPR051251">
    <property type="entry name" value="STK_FNIP-Repeat"/>
</dbReference>
<dbReference type="PANTHER" id="PTHR32134">
    <property type="entry name" value="FNIP REPEAT-CONTAINING PROTEIN"/>
    <property type="match status" value="1"/>
</dbReference>